<feature type="compositionally biased region" description="Basic and acidic residues" evidence="10">
    <location>
        <begin position="206"/>
        <end position="218"/>
    </location>
</feature>
<evidence type="ECO:0000256" key="4">
    <source>
        <dbReference type="ARBA" id="ARBA00023015"/>
    </source>
</evidence>
<evidence type="ECO:0000256" key="10">
    <source>
        <dbReference type="SAM" id="MobiDB-lite"/>
    </source>
</evidence>
<feature type="region of interest" description="Disordered" evidence="10">
    <location>
        <begin position="116"/>
        <end position="147"/>
    </location>
</feature>
<dbReference type="GO" id="GO:0003712">
    <property type="term" value="F:transcription coregulator activity"/>
    <property type="evidence" value="ECO:0007669"/>
    <property type="project" value="InterPro"/>
</dbReference>
<name>V9DR26_9EURO</name>
<dbReference type="AlphaFoldDB" id="V9DR26"/>
<comment type="similarity">
    <text evidence="2 9">Belongs to the Mediator complex subunit 8 family.</text>
</comment>
<dbReference type="GO" id="GO:0006357">
    <property type="term" value="P:regulation of transcription by RNA polymerase II"/>
    <property type="evidence" value="ECO:0007669"/>
    <property type="project" value="InterPro"/>
</dbReference>
<sequence length="245" mass="27163">MAELTTDQVRSLDLTRQRLLALHQSLVSLRDSLGNANPIPSLPELQTHAQLISNNLQTITSQLGEAGELFRSTVAFPTPQFPGVKSQNILDALLRSKFEPNIEDWVKEGEDIAARQRKTTSRGLSESERNDLWQWAPGAANSAARKQTWGGDYTRAEMQGGIENVVTGLRRQLVEPPEGEDEEEADDDDDEYEVTDEEGEEGAEMDIEKQQPKPESKSIPETQTAPPTPGLMPLASIHKFMTTGR</sequence>
<dbReference type="PANTHER" id="PTHR13074">
    <property type="entry name" value="MEDIATOR OF RNA POLYMERASE II TRANSCRIPTION SUBUNIT 8"/>
    <property type="match status" value="1"/>
</dbReference>
<dbReference type="RefSeq" id="XP_008723190.1">
    <property type="nucleotide sequence ID" value="XM_008724968.1"/>
</dbReference>
<dbReference type="Pfam" id="PF10232">
    <property type="entry name" value="Med8"/>
    <property type="match status" value="1"/>
</dbReference>
<keyword evidence="5 9" id="KW-0010">Activator</keyword>
<keyword evidence="6 9" id="KW-0804">Transcription</keyword>
<comment type="subcellular location">
    <subcellularLocation>
        <location evidence="1 9">Nucleus</location>
    </subcellularLocation>
</comment>
<evidence type="ECO:0000256" key="8">
    <source>
        <dbReference type="ARBA" id="ARBA00031261"/>
    </source>
</evidence>
<dbReference type="OrthoDB" id="5329317at2759"/>
<feature type="region of interest" description="Disordered" evidence="10">
    <location>
        <begin position="175"/>
        <end position="245"/>
    </location>
</feature>
<dbReference type="EMBL" id="KB822697">
    <property type="protein sequence ID" value="ETI29116.1"/>
    <property type="molecule type" value="Genomic_DNA"/>
</dbReference>
<accession>V9DR26</accession>
<dbReference type="GO" id="GO:0000978">
    <property type="term" value="F:RNA polymerase II cis-regulatory region sequence-specific DNA binding"/>
    <property type="evidence" value="ECO:0007669"/>
    <property type="project" value="TreeGrafter"/>
</dbReference>
<dbReference type="GO" id="GO:0070847">
    <property type="term" value="C:core mediator complex"/>
    <property type="evidence" value="ECO:0007669"/>
    <property type="project" value="TreeGrafter"/>
</dbReference>
<protein>
    <recommendedName>
        <fullName evidence="3 9">Mediator of RNA polymerase II transcription subunit 8</fullName>
    </recommendedName>
    <alternativeName>
        <fullName evidence="8 9">Mediator complex subunit 8</fullName>
    </alternativeName>
</protein>
<evidence type="ECO:0000256" key="6">
    <source>
        <dbReference type="ARBA" id="ARBA00023163"/>
    </source>
</evidence>
<organism evidence="11 12">
    <name type="scientific">Cladophialophora carrionii CBS 160.54</name>
    <dbReference type="NCBI Taxonomy" id="1279043"/>
    <lineage>
        <taxon>Eukaryota</taxon>
        <taxon>Fungi</taxon>
        <taxon>Dikarya</taxon>
        <taxon>Ascomycota</taxon>
        <taxon>Pezizomycotina</taxon>
        <taxon>Eurotiomycetes</taxon>
        <taxon>Chaetothyriomycetidae</taxon>
        <taxon>Chaetothyriales</taxon>
        <taxon>Herpotrichiellaceae</taxon>
        <taxon>Cladophialophora</taxon>
    </lineage>
</organism>
<dbReference type="InterPro" id="IPR019364">
    <property type="entry name" value="Mediatior_Med8_fun/met"/>
</dbReference>
<keyword evidence="7 9" id="KW-0539">Nucleus</keyword>
<evidence type="ECO:0000256" key="9">
    <source>
        <dbReference type="RuleBase" id="RU364144"/>
    </source>
</evidence>
<evidence type="ECO:0000256" key="2">
    <source>
        <dbReference type="ARBA" id="ARBA00005716"/>
    </source>
</evidence>
<proteinExistence type="inferred from homology"/>
<dbReference type="GO" id="GO:0016592">
    <property type="term" value="C:mediator complex"/>
    <property type="evidence" value="ECO:0007669"/>
    <property type="project" value="InterPro"/>
</dbReference>
<dbReference type="HOGENOM" id="CLU_074399_1_1_1"/>
<evidence type="ECO:0000256" key="7">
    <source>
        <dbReference type="ARBA" id="ARBA00023242"/>
    </source>
</evidence>
<dbReference type="GeneID" id="19980062"/>
<evidence type="ECO:0000313" key="12">
    <source>
        <dbReference type="Proteomes" id="UP000030678"/>
    </source>
</evidence>
<evidence type="ECO:0000256" key="3">
    <source>
        <dbReference type="ARBA" id="ARBA00020637"/>
    </source>
</evidence>
<dbReference type="Gene3D" id="6.10.250.2610">
    <property type="match status" value="1"/>
</dbReference>
<feature type="compositionally biased region" description="Acidic residues" evidence="10">
    <location>
        <begin position="177"/>
        <end position="205"/>
    </location>
</feature>
<dbReference type="Gene3D" id="1.20.58.1710">
    <property type="match status" value="1"/>
</dbReference>
<gene>
    <name evidence="9" type="primary">MED8</name>
    <name evidence="11" type="ORF">G647_01569</name>
</gene>
<dbReference type="Proteomes" id="UP000030678">
    <property type="component" value="Unassembled WGS sequence"/>
</dbReference>
<evidence type="ECO:0000256" key="5">
    <source>
        <dbReference type="ARBA" id="ARBA00023159"/>
    </source>
</evidence>
<comment type="subunit">
    <text evidence="9">Component of the Mediator complex.</text>
</comment>
<reference evidence="11 12" key="1">
    <citation type="submission" date="2013-03" db="EMBL/GenBank/DDBJ databases">
        <title>The Genome Sequence of Cladophialophora carrionii CBS 160.54.</title>
        <authorList>
            <consortium name="The Broad Institute Genomics Platform"/>
            <person name="Cuomo C."/>
            <person name="de Hoog S."/>
            <person name="Gorbushina A."/>
            <person name="Walker B."/>
            <person name="Young S.K."/>
            <person name="Zeng Q."/>
            <person name="Gargeya S."/>
            <person name="Fitzgerald M."/>
            <person name="Haas B."/>
            <person name="Abouelleil A."/>
            <person name="Allen A.W."/>
            <person name="Alvarado L."/>
            <person name="Arachchi H.M."/>
            <person name="Berlin A.M."/>
            <person name="Chapman S.B."/>
            <person name="Gainer-Dewar J."/>
            <person name="Goldberg J."/>
            <person name="Griggs A."/>
            <person name="Gujja S."/>
            <person name="Hansen M."/>
            <person name="Howarth C."/>
            <person name="Imamovic A."/>
            <person name="Ireland A."/>
            <person name="Larimer J."/>
            <person name="McCowan C."/>
            <person name="Murphy C."/>
            <person name="Pearson M."/>
            <person name="Poon T.W."/>
            <person name="Priest M."/>
            <person name="Roberts A."/>
            <person name="Saif S."/>
            <person name="Shea T."/>
            <person name="Sisk P."/>
            <person name="Sykes S."/>
            <person name="Wortman J."/>
            <person name="Nusbaum C."/>
            <person name="Birren B."/>
        </authorList>
    </citation>
    <scope>NUCLEOTIDE SEQUENCE [LARGE SCALE GENOMIC DNA]</scope>
    <source>
        <strain evidence="11 12">CBS 160.54</strain>
    </source>
</reference>
<dbReference type="VEuPathDB" id="FungiDB:G647_01569"/>
<dbReference type="PANTHER" id="PTHR13074:SF9">
    <property type="entry name" value="MEDIATOR OF RNA POLYMERASE II TRANSCRIPTION SUBUNIT 8"/>
    <property type="match status" value="1"/>
</dbReference>
<keyword evidence="4 9" id="KW-0805">Transcription regulation</keyword>
<evidence type="ECO:0000256" key="1">
    <source>
        <dbReference type="ARBA" id="ARBA00004123"/>
    </source>
</evidence>
<comment type="function">
    <text evidence="9">Component of the Mediator complex, a coactivator involved in the regulated transcription of nearly all RNA polymerase II-dependent genes. Mediator functions as a bridge to convey information from gene-specific regulatory proteins to the basal RNA polymerase II transcription machinery. Mediator is recruited to promoters by direct interactions with regulatory proteins and serves as a scaffold for the assembly of a functional preinitiation complex with RNA polymerase II and the general transcription factors.</text>
</comment>
<evidence type="ECO:0000313" key="11">
    <source>
        <dbReference type="EMBL" id="ETI29116.1"/>
    </source>
</evidence>